<name>A0A1H3U953_9RHOB</name>
<dbReference type="AlphaFoldDB" id="A0A1H3U953"/>
<dbReference type="Pfam" id="PF13738">
    <property type="entry name" value="Pyr_redox_3"/>
    <property type="match status" value="1"/>
</dbReference>
<gene>
    <name evidence="2" type="ORF">SAMN05444004_12519</name>
</gene>
<dbReference type="Gene3D" id="3.50.50.60">
    <property type="entry name" value="FAD/NAD(P)-binding domain"/>
    <property type="match status" value="2"/>
</dbReference>
<keyword evidence="3" id="KW-1185">Reference proteome</keyword>
<dbReference type="OrthoDB" id="9773233at2"/>
<dbReference type="GO" id="GO:0004497">
    <property type="term" value="F:monooxygenase activity"/>
    <property type="evidence" value="ECO:0007669"/>
    <property type="project" value="TreeGrafter"/>
</dbReference>
<dbReference type="Proteomes" id="UP000198914">
    <property type="component" value="Unassembled WGS sequence"/>
</dbReference>
<dbReference type="PANTHER" id="PTHR43539:SF78">
    <property type="entry name" value="FLAVIN-CONTAINING MONOOXYGENASE"/>
    <property type="match status" value="1"/>
</dbReference>
<keyword evidence="1" id="KW-0560">Oxidoreductase</keyword>
<evidence type="ECO:0000313" key="3">
    <source>
        <dbReference type="Proteomes" id="UP000198914"/>
    </source>
</evidence>
<dbReference type="RefSeq" id="WP_092647810.1">
    <property type="nucleotide sequence ID" value="NZ_FNPX01000025.1"/>
</dbReference>
<evidence type="ECO:0000313" key="2">
    <source>
        <dbReference type="EMBL" id="SDZ58335.1"/>
    </source>
</evidence>
<accession>A0A1H3U953</accession>
<dbReference type="InterPro" id="IPR050982">
    <property type="entry name" value="Auxin_biosynth/cation_transpt"/>
</dbReference>
<dbReference type="PANTHER" id="PTHR43539">
    <property type="entry name" value="FLAVIN-BINDING MONOOXYGENASE-LIKE PROTEIN (AFU_ORTHOLOGUE AFUA_4G09220)"/>
    <property type="match status" value="1"/>
</dbReference>
<dbReference type="PRINTS" id="PR00411">
    <property type="entry name" value="PNDRDTASEI"/>
</dbReference>
<dbReference type="GO" id="GO:0050660">
    <property type="term" value="F:flavin adenine dinucleotide binding"/>
    <property type="evidence" value="ECO:0007669"/>
    <property type="project" value="TreeGrafter"/>
</dbReference>
<dbReference type="STRING" id="1244108.SAMN05444004_12519"/>
<dbReference type="SUPFAM" id="SSF51905">
    <property type="entry name" value="FAD/NAD(P)-binding domain"/>
    <property type="match status" value="2"/>
</dbReference>
<protein>
    <submittedName>
        <fullName evidence="2">Putative flavoprotein involved in K+ transport</fullName>
    </submittedName>
</protein>
<organism evidence="2 3">
    <name type="scientific">Jannaschia faecimaris</name>
    <dbReference type="NCBI Taxonomy" id="1244108"/>
    <lineage>
        <taxon>Bacteria</taxon>
        <taxon>Pseudomonadati</taxon>
        <taxon>Pseudomonadota</taxon>
        <taxon>Alphaproteobacteria</taxon>
        <taxon>Rhodobacterales</taxon>
        <taxon>Roseobacteraceae</taxon>
        <taxon>Jannaschia</taxon>
    </lineage>
</organism>
<proteinExistence type="predicted"/>
<dbReference type="InterPro" id="IPR036188">
    <property type="entry name" value="FAD/NAD-bd_sf"/>
</dbReference>
<sequence>MKHICTVIVGAGQAGLAMSRCLSDQSVPHVVLERGEIANSWKTERWDSLRLLTPNWQSRLPGQRYTGPDPYGYMTMPELIGYLETYASSNRAPVEERVRVTSVKADAGGYRVATNRGDWTCDNIVVASGACNVATVPACASELPEHVTQLTPLDYRHPAQLVPGGVLIVGGSATGVQLASEIRLAGHDVVLSTGEHIRVPRHYRGRDLQWWMEESGLQATPITEVDDIERVRRVPSLQLTGRGDKRFTDLNDLQDQGVEIVGRMVGLRNGVAAFSGSLGNVCAMSDLKMNRLLRTFDAWAEGATGLRVGLPERFEATRVPSAARLSLDLASGRFSTVIWATGFRPDHSWIQLPIFDRKGRLVHEGGTVAPGLYVLGLPFMRRRDSAALDGVGSDARFLADHIVQHRGRHAALAAVAAQ</sequence>
<evidence type="ECO:0000256" key="1">
    <source>
        <dbReference type="ARBA" id="ARBA00023002"/>
    </source>
</evidence>
<reference evidence="3" key="1">
    <citation type="submission" date="2016-10" db="EMBL/GenBank/DDBJ databases">
        <authorList>
            <person name="Varghese N."/>
            <person name="Submissions S."/>
        </authorList>
    </citation>
    <scope>NUCLEOTIDE SEQUENCE [LARGE SCALE GENOMIC DNA]</scope>
    <source>
        <strain evidence="3">DSM 100420</strain>
    </source>
</reference>
<dbReference type="EMBL" id="FNPX01000025">
    <property type="protein sequence ID" value="SDZ58335.1"/>
    <property type="molecule type" value="Genomic_DNA"/>
</dbReference>